<reference evidence="1 2" key="1">
    <citation type="submission" date="2019-11" db="EMBL/GenBank/DDBJ databases">
        <title>Description of Pedobacter sp. LMG 31462T.</title>
        <authorList>
            <person name="Carlier A."/>
            <person name="Qi S."/>
            <person name="Vandamme P."/>
        </authorList>
    </citation>
    <scope>NUCLEOTIDE SEQUENCE [LARGE SCALE GENOMIC DNA]</scope>
    <source>
        <strain evidence="1 2">LMG 31462</strain>
    </source>
</reference>
<organism evidence="1 2">
    <name type="scientific">Pedobacter gandavensis</name>
    <dbReference type="NCBI Taxonomy" id="2679963"/>
    <lineage>
        <taxon>Bacteria</taxon>
        <taxon>Pseudomonadati</taxon>
        <taxon>Bacteroidota</taxon>
        <taxon>Sphingobacteriia</taxon>
        <taxon>Sphingobacteriales</taxon>
        <taxon>Sphingobacteriaceae</taxon>
        <taxon>Pedobacter</taxon>
    </lineage>
</organism>
<dbReference type="Proteomes" id="UP000636110">
    <property type="component" value="Unassembled WGS sequence"/>
</dbReference>
<proteinExistence type="predicted"/>
<comment type="caution">
    <text evidence="1">The sequence shown here is derived from an EMBL/GenBank/DDBJ whole genome shotgun (WGS) entry which is preliminary data.</text>
</comment>
<evidence type="ECO:0000313" key="1">
    <source>
        <dbReference type="EMBL" id="MBB2148861.1"/>
    </source>
</evidence>
<name>A0ABR6EV68_9SPHI</name>
<evidence type="ECO:0000313" key="2">
    <source>
        <dbReference type="Proteomes" id="UP000636110"/>
    </source>
</evidence>
<evidence type="ECO:0008006" key="3">
    <source>
        <dbReference type="Google" id="ProtNLM"/>
    </source>
</evidence>
<accession>A0ABR6EV68</accession>
<keyword evidence="2" id="KW-1185">Reference proteome</keyword>
<protein>
    <recommendedName>
        <fullName evidence="3">DUF2946 domain-containing protein</fullName>
    </recommendedName>
</protein>
<sequence>MALSVWPCCDDEAKVSIEQTHINEVKEIPCDQDPGPHTCSPFFHCSTCQAFAIPSPGNIINTSLFSKKEVSYPELPTAPLIVFAGDIWQPPQLG</sequence>
<dbReference type="EMBL" id="WNXC01000002">
    <property type="protein sequence ID" value="MBB2148861.1"/>
    <property type="molecule type" value="Genomic_DNA"/>
</dbReference>
<gene>
    <name evidence="1" type="ORF">GM920_08045</name>
</gene>